<dbReference type="RefSeq" id="WP_153350374.1">
    <property type="nucleotide sequence ID" value="NZ_WIVX01000001.1"/>
</dbReference>
<dbReference type="AlphaFoldDB" id="A0A7X2CG41"/>
<evidence type="ECO:0000256" key="1">
    <source>
        <dbReference type="SAM" id="MobiDB-lite"/>
    </source>
</evidence>
<organism evidence="2 3">
    <name type="scientific">Pseudomonas helleri</name>
    <dbReference type="NCBI Taxonomy" id="1608996"/>
    <lineage>
        <taxon>Bacteria</taxon>
        <taxon>Pseudomonadati</taxon>
        <taxon>Pseudomonadota</taxon>
        <taxon>Gammaproteobacteria</taxon>
        <taxon>Pseudomonadales</taxon>
        <taxon>Pseudomonadaceae</taxon>
        <taxon>Pseudomonas</taxon>
    </lineage>
</organism>
<accession>A0A7X2CG41</accession>
<name>A0A7X2CG41_9PSED</name>
<keyword evidence="3" id="KW-1185">Reference proteome</keyword>
<gene>
    <name evidence="2" type="ORF">GHO30_00330</name>
</gene>
<feature type="region of interest" description="Disordered" evidence="1">
    <location>
        <begin position="98"/>
        <end position="149"/>
    </location>
</feature>
<dbReference type="InterPro" id="IPR013783">
    <property type="entry name" value="Ig-like_fold"/>
</dbReference>
<dbReference type="Gene3D" id="2.60.40.10">
    <property type="entry name" value="Immunoglobulins"/>
    <property type="match status" value="1"/>
</dbReference>
<evidence type="ECO:0000313" key="3">
    <source>
        <dbReference type="Proteomes" id="UP000470186"/>
    </source>
</evidence>
<evidence type="ECO:0008006" key="4">
    <source>
        <dbReference type="Google" id="ProtNLM"/>
    </source>
</evidence>
<feature type="compositionally biased region" description="Gly residues" evidence="1">
    <location>
        <begin position="112"/>
        <end position="125"/>
    </location>
</feature>
<protein>
    <recommendedName>
        <fullName evidence="4">Bacterial Ig domain-containing protein</fullName>
    </recommendedName>
</protein>
<dbReference type="NCBIfam" id="NF033510">
    <property type="entry name" value="Ca_tandemer"/>
    <property type="match status" value="1"/>
</dbReference>
<reference evidence="2 3" key="1">
    <citation type="submission" date="2019-10" db="EMBL/GenBank/DDBJ databases">
        <title>Evaluation of single-gene subtyping targets for Pseudomonas.</title>
        <authorList>
            <person name="Reichler S.J."/>
            <person name="Orsi R.H."/>
            <person name="Wiedmann M."/>
            <person name="Martin N.H."/>
            <person name="Murphy S.I."/>
        </authorList>
    </citation>
    <scope>NUCLEOTIDE SEQUENCE [LARGE SCALE GENOMIC DNA]</scope>
    <source>
        <strain evidence="2 3">FSL R10-2107</strain>
    </source>
</reference>
<dbReference type="EMBL" id="WIVX01000001">
    <property type="protein sequence ID" value="MQU29854.1"/>
    <property type="molecule type" value="Genomic_DNA"/>
</dbReference>
<evidence type="ECO:0000313" key="2">
    <source>
        <dbReference type="EMBL" id="MQU29854.1"/>
    </source>
</evidence>
<dbReference type="Proteomes" id="UP000470186">
    <property type="component" value="Unassembled WGS sequence"/>
</dbReference>
<proteinExistence type="predicted"/>
<sequence>MNILGRNLLSLTVYHLRRVVQLVIGSPVIDGVVVNPDGTVVVGGSGGTPGQTIVITFPDGTVGTGVVGNGGGWTVTSPGAVTPVPTAPDLIIDQVPTPDKPAVPEPGEVKPGDGGGTVVGGGGANPGDDVEVTLPGGESGSGGADDNGDWEVEFPDVPYDPDLDTGDVGVITKPKPGEPVVDDVTPNPDGTVTVGGSGANPGDQITVTFPDGSTSTGTADDNGNWSVTSPGAQDPGIKPGDVIVDAKPDPMAGSVSAPDAIYADIAGLEFVEVADDGSYITWEQLLEQLKKIVGVATEPGTTASLGYHGGFAKNVVKVGSTYMVTFDFKIFIFDSPQALSSGTARIVEKNYLHNGYCGVFKTNHTGYYLRVDGGRNRLVRFDGTDSDLVFDVVNDNVPDIVSLGAFDWMYNSDFSISYLVDPVALSVTAGPVFNDISMTFAGYSGWAASGAGRTFITAESTSTGYAGVYEVNTAGAKSLVAEIPGELIAGDKYLYVKSGQSVSRVNLETMVVTEFSLGHNLLEGFSRGDFAVFRNSESSVTVTYDAGVTFEKLFAQGDTSLMWVDMEGDKLVLTRNYKEFDLLEYQLIEE</sequence>
<comment type="caution">
    <text evidence="2">The sequence shown here is derived from an EMBL/GenBank/DDBJ whole genome shotgun (WGS) entry which is preliminary data.</text>
</comment>